<evidence type="ECO:0000313" key="3">
    <source>
        <dbReference type="Proteomes" id="UP000756132"/>
    </source>
</evidence>
<feature type="region of interest" description="Disordered" evidence="1">
    <location>
        <begin position="1"/>
        <end position="27"/>
    </location>
</feature>
<name>A0A9Q8PJ31_PASFU</name>
<sequence length="166" mass="18855">MPSRTTPQRAIDSHDMTEAMSPTTEGKHVEATTKGDKMGLLDLPAEIWSKIGKFAIDAGPLVDKEALLDSMKNKTARSWHQPAIAIACRCLREELLPYFYKNMVELAFTWHDVITQSRSTRRSRRADNCGQCLRAIGSSNRRSMRNVSLQSYVYNKNILERTASRH</sequence>
<reference evidence="2" key="1">
    <citation type="submission" date="2021-12" db="EMBL/GenBank/DDBJ databases">
        <authorList>
            <person name="Zaccaron A."/>
            <person name="Stergiopoulos I."/>
        </authorList>
    </citation>
    <scope>NUCLEOTIDE SEQUENCE</scope>
    <source>
        <strain evidence="2">Race5_Kim</strain>
    </source>
</reference>
<evidence type="ECO:0000313" key="2">
    <source>
        <dbReference type="EMBL" id="UJO23327.1"/>
    </source>
</evidence>
<dbReference type="KEGG" id="ffu:CLAFUR5_12679"/>
<protein>
    <submittedName>
        <fullName evidence="2">Uncharacterized protein</fullName>
    </submittedName>
</protein>
<reference evidence="2" key="2">
    <citation type="journal article" date="2022" name="Microb. Genom.">
        <title>A chromosome-scale genome assembly of the tomato pathogen Cladosporium fulvum reveals a compartmentalized genome architecture and the presence of a dispensable chromosome.</title>
        <authorList>
            <person name="Zaccaron A.Z."/>
            <person name="Chen L.H."/>
            <person name="Samaras A."/>
            <person name="Stergiopoulos I."/>
        </authorList>
    </citation>
    <scope>NUCLEOTIDE SEQUENCE</scope>
    <source>
        <strain evidence="2">Race5_Kim</strain>
    </source>
</reference>
<proteinExistence type="predicted"/>
<dbReference type="RefSeq" id="XP_047767693.1">
    <property type="nucleotide sequence ID" value="XM_047911827.1"/>
</dbReference>
<dbReference type="AlphaFoldDB" id="A0A9Q8PJ31"/>
<gene>
    <name evidence="2" type="ORF">CLAFUR5_12679</name>
</gene>
<dbReference type="Proteomes" id="UP000756132">
    <property type="component" value="Chromosome 11"/>
</dbReference>
<keyword evidence="3" id="KW-1185">Reference proteome</keyword>
<dbReference type="EMBL" id="CP090173">
    <property type="protein sequence ID" value="UJO23327.1"/>
    <property type="molecule type" value="Genomic_DNA"/>
</dbReference>
<dbReference type="OrthoDB" id="3646601at2759"/>
<dbReference type="GeneID" id="71992557"/>
<accession>A0A9Q8PJ31</accession>
<evidence type="ECO:0000256" key="1">
    <source>
        <dbReference type="SAM" id="MobiDB-lite"/>
    </source>
</evidence>
<organism evidence="2 3">
    <name type="scientific">Passalora fulva</name>
    <name type="common">Tomato leaf mold</name>
    <name type="synonym">Cladosporium fulvum</name>
    <dbReference type="NCBI Taxonomy" id="5499"/>
    <lineage>
        <taxon>Eukaryota</taxon>
        <taxon>Fungi</taxon>
        <taxon>Dikarya</taxon>
        <taxon>Ascomycota</taxon>
        <taxon>Pezizomycotina</taxon>
        <taxon>Dothideomycetes</taxon>
        <taxon>Dothideomycetidae</taxon>
        <taxon>Mycosphaerellales</taxon>
        <taxon>Mycosphaerellaceae</taxon>
        <taxon>Fulvia</taxon>
    </lineage>
</organism>